<dbReference type="Pfam" id="PF00196">
    <property type="entry name" value="GerE"/>
    <property type="match status" value="1"/>
</dbReference>
<name>D6AIR7_STRFL</name>
<dbReference type="GO" id="GO:0003677">
    <property type="term" value="F:DNA binding"/>
    <property type="evidence" value="ECO:0007669"/>
    <property type="project" value="InterPro"/>
</dbReference>
<dbReference type="InterPro" id="IPR000792">
    <property type="entry name" value="Tscrpt_reg_LuxR_C"/>
</dbReference>
<dbReference type="AlphaFoldDB" id="D6AIR7"/>
<proteinExistence type="predicted"/>
<evidence type="ECO:0000259" key="1">
    <source>
        <dbReference type="SMART" id="SM00421"/>
    </source>
</evidence>
<protein>
    <submittedName>
        <fullName evidence="2">Regulatory protein</fullName>
    </submittedName>
</protein>
<organism evidence="2 3">
    <name type="scientific">Streptomyces filamentosus NRRL 15998</name>
    <dbReference type="NCBI Taxonomy" id="457431"/>
    <lineage>
        <taxon>Bacteria</taxon>
        <taxon>Bacillati</taxon>
        <taxon>Actinomycetota</taxon>
        <taxon>Actinomycetes</taxon>
        <taxon>Kitasatosporales</taxon>
        <taxon>Streptomycetaceae</taxon>
        <taxon>Streptomyces</taxon>
    </lineage>
</organism>
<dbReference type="SUPFAM" id="SSF46894">
    <property type="entry name" value="C-terminal effector domain of the bipartite response regulators"/>
    <property type="match status" value="1"/>
</dbReference>
<dbReference type="PANTHER" id="PTHR34293:SF1">
    <property type="entry name" value="HTH-TYPE TRANSCRIPTIONAL REGULATOR TRMBL2"/>
    <property type="match status" value="1"/>
</dbReference>
<dbReference type="InterPro" id="IPR036388">
    <property type="entry name" value="WH-like_DNA-bd_sf"/>
</dbReference>
<reference evidence="3" key="2">
    <citation type="submission" date="2008-12" db="EMBL/GenBank/DDBJ databases">
        <title>Annotation of Streptomyces roseosporus strain NRRL 15998.</title>
        <authorList>
            <consortium name="The Broad Institute Genome Sequencing Platform"/>
            <consortium name="Broad Institute Microbial Sequencing Center"/>
            <person name="Fischbach M."/>
            <person name="Ward D."/>
            <person name="Young S."/>
            <person name="Kodira C.D."/>
            <person name="Zeng Q."/>
            <person name="Koehrsen M."/>
            <person name="Godfrey P."/>
            <person name="Alvarado L."/>
            <person name="Berlin A.M."/>
            <person name="Borenstein D."/>
            <person name="Chen Z."/>
            <person name="Engels R."/>
            <person name="Freedman E."/>
            <person name="Gellesch M."/>
            <person name="Goldberg J."/>
            <person name="Griggs A."/>
            <person name="Gujja S."/>
            <person name="Heiman D.I."/>
            <person name="Hepburn T.A."/>
            <person name="Howarth C."/>
            <person name="Jen D."/>
            <person name="Larson L."/>
            <person name="Lewis B."/>
            <person name="Mehta T."/>
            <person name="Park D."/>
            <person name="Pearson M."/>
            <person name="Roberts A."/>
            <person name="Saif S."/>
            <person name="Shea T.D."/>
            <person name="Shenoy N."/>
            <person name="Sisk P."/>
            <person name="Stolte C."/>
            <person name="Sykes S.N."/>
            <person name="Walk T."/>
            <person name="White J."/>
            <person name="Yandava C."/>
            <person name="Straight P."/>
            <person name="Clardy J."/>
            <person name="Hung D."/>
            <person name="Kolter R."/>
            <person name="Mekalanos J."/>
            <person name="Walker S."/>
            <person name="Walsh C.T."/>
            <person name="Wieland B.L.C."/>
            <person name="Ilzarbe M."/>
            <person name="Galagan J."/>
            <person name="Nusbaum C."/>
            <person name="Birren B."/>
        </authorList>
    </citation>
    <scope>NUCLEOTIDE SEQUENCE [LARGE SCALE GENOMIC DNA]</scope>
    <source>
        <strain evidence="3">NRRL 15998</strain>
    </source>
</reference>
<feature type="domain" description="HTH luxR-type" evidence="1">
    <location>
        <begin position="291"/>
        <end position="339"/>
    </location>
</feature>
<dbReference type="InterPro" id="IPR016032">
    <property type="entry name" value="Sig_transdc_resp-reg_C-effctor"/>
</dbReference>
<evidence type="ECO:0000313" key="3">
    <source>
        <dbReference type="Proteomes" id="UP000003986"/>
    </source>
</evidence>
<dbReference type="Proteomes" id="UP000003986">
    <property type="component" value="Unassembled WGS sequence"/>
</dbReference>
<evidence type="ECO:0000313" key="2">
    <source>
        <dbReference type="EMBL" id="EFE73043.2"/>
    </source>
</evidence>
<dbReference type="PANTHER" id="PTHR34293">
    <property type="entry name" value="HTH-TYPE TRANSCRIPTIONAL REGULATOR TRMBL2"/>
    <property type="match status" value="1"/>
</dbReference>
<sequence length="352" mass="38758">MTRGGAWRAGGREAPRGALGRYMDMHLSTDMRRAYALAVRRRVLTAQGVAEELGLDEPEADRVIAGLVELRLLQQDAEGDLFAAVAPDSAQLRLLGPLVREISVMQEKADRIRADLGSLLPVYWDEVESAAGQIEVVRDLDVVLTLIEEFSARATTEVLTSQPGGGRPVKQLETALTFAQELLERGVRMRTLYQHTAQFHQGTAAYVVHVAPLGGEVRTTASGFPRMLVFDRRVAVLALKGHPEGALVLRNENVIDVLVDTFERTWVGAHPFPLSYSKGQIVHVSSEVKDAIMRLLVVGESDKKIAARVGLSLRTCQRHIADLMQEIGARNRLHAGYLLYEQLAKSDADVLK</sequence>
<dbReference type="EMBL" id="DS999644">
    <property type="protein sequence ID" value="EFE73043.2"/>
    <property type="molecule type" value="Genomic_DNA"/>
</dbReference>
<dbReference type="Gene3D" id="1.10.10.10">
    <property type="entry name" value="Winged helix-like DNA-binding domain superfamily/Winged helix DNA-binding domain"/>
    <property type="match status" value="1"/>
</dbReference>
<reference evidence="3" key="1">
    <citation type="submission" date="2008-10" db="EMBL/GenBank/DDBJ databases">
        <authorList>
            <person name="Molnar K."/>
        </authorList>
    </citation>
    <scope>NUCLEOTIDE SEQUENCE [LARGE SCALE GENOMIC DNA]</scope>
    <source>
        <strain evidence="3">NRRL 15998</strain>
    </source>
</reference>
<gene>
    <name evidence="2" type="ORF">SSGG_00409</name>
</gene>
<accession>D6AIR7</accession>
<dbReference type="GO" id="GO:0006355">
    <property type="term" value="P:regulation of DNA-templated transcription"/>
    <property type="evidence" value="ECO:0007669"/>
    <property type="project" value="InterPro"/>
</dbReference>
<dbReference type="SMART" id="SM00421">
    <property type="entry name" value="HTH_LUXR"/>
    <property type="match status" value="1"/>
</dbReference>
<dbReference type="InterPro" id="IPR051797">
    <property type="entry name" value="TrmB-like"/>
</dbReference>